<accession>A0A6J4V3V7</accession>
<gene>
    <name evidence="1" type="ORF">AVDCRST_MAG86-930</name>
</gene>
<feature type="non-terminal residue" evidence="1">
    <location>
        <position position="24"/>
    </location>
</feature>
<sequence>SLQSTPRPIQSITSSIRSCTSFSA</sequence>
<name>A0A6J4V3V7_9DEIN</name>
<protein>
    <submittedName>
        <fullName evidence="1">Uncharacterized protein</fullName>
    </submittedName>
</protein>
<dbReference type="AlphaFoldDB" id="A0A6J4V3V7"/>
<dbReference type="EMBL" id="CADCWP010000067">
    <property type="protein sequence ID" value="CAA9564610.1"/>
    <property type="molecule type" value="Genomic_DNA"/>
</dbReference>
<proteinExistence type="predicted"/>
<organism evidence="1">
    <name type="scientific">uncultured Truepera sp</name>
    <dbReference type="NCBI Taxonomy" id="543023"/>
    <lineage>
        <taxon>Bacteria</taxon>
        <taxon>Thermotogati</taxon>
        <taxon>Deinococcota</taxon>
        <taxon>Deinococci</taxon>
        <taxon>Trueperales</taxon>
        <taxon>Trueperaceae</taxon>
        <taxon>Truepera</taxon>
        <taxon>environmental samples</taxon>
    </lineage>
</organism>
<evidence type="ECO:0000313" key="1">
    <source>
        <dbReference type="EMBL" id="CAA9564610.1"/>
    </source>
</evidence>
<feature type="non-terminal residue" evidence="1">
    <location>
        <position position="1"/>
    </location>
</feature>
<reference evidence="1" key="1">
    <citation type="submission" date="2020-02" db="EMBL/GenBank/DDBJ databases">
        <authorList>
            <person name="Meier V. D."/>
        </authorList>
    </citation>
    <scope>NUCLEOTIDE SEQUENCE</scope>
    <source>
        <strain evidence="1">AVDCRST_MAG86</strain>
    </source>
</reference>